<dbReference type="Gene3D" id="6.10.340.10">
    <property type="match status" value="1"/>
</dbReference>
<feature type="transmembrane region" description="Helical" evidence="12">
    <location>
        <begin position="271"/>
        <end position="291"/>
    </location>
</feature>
<dbReference type="SUPFAM" id="SSF47384">
    <property type="entry name" value="Homodimeric domain of signal transducing histidine kinase"/>
    <property type="match status" value="1"/>
</dbReference>
<evidence type="ECO:0000256" key="6">
    <source>
        <dbReference type="ARBA" id="ARBA00022679"/>
    </source>
</evidence>
<evidence type="ECO:0000256" key="3">
    <source>
        <dbReference type="ARBA" id="ARBA00012438"/>
    </source>
</evidence>
<keyword evidence="4" id="KW-1003">Cell membrane</keyword>
<keyword evidence="16" id="KW-1185">Reference proteome</keyword>
<dbReference type="SMART" id="SM00388">
    <property type="entry name" value="HisKA"/>
    <property type="match status" value="1"/>
</dbReference>
<dbReference type="GO" id="GO:0005524">
    <property type="term" value="F:ATP binding"/>
    <property type="evidence" value="ECO:0007669"/>
    <property type="project" value="UniProtKB-KW"/>
</dbReference>
<dbReference type="GO" id="GO:0016036">
    <property type="term" value="P:cellular response to phosphate starvation"/>
    <property type="evidence" value="ECO:0007669"/>
    <property type="project" value="TreeGrafter"/>
</dbReference>
<evidence type="ECO:0000259" key="14">
    <source>
        <dbReference type="PROSITE" id="PS50885"/>
    </source>
</evidence>
<dbReference type="Gene3D" id="3.30.565.10">
    <property type="entry name" value="Histidine kinase-like ATPase, C-terminal domain"/>
    <property type="match status" value="1"/>
</dbReference>
<keyword evidence="12" id="KW-0812">Transmembrane</keyword>
<evidence type="ECO:0000256" key="12">
    <source>
        <dbReference type="SAM" id="Phobius"/>
    </source>
</evidence>
<dbReference type="FunFam" id="3.30.565.10:FF:000006">
    <property type="entry name" value="Sensor histidine kinase WalK"/>
    <property type="match status" value="1"/>
</dbReference>
<dbReference type="GO" id="GO:0005886">
    <property type="term" value="C:plasma membrane"/>
    <property type="evidence" value="ECO:0007669"/>
    <property type="project" value="UniProtKB-SubCell"/>
</dbReference>
<evidence type="ECO:0000256" key="2">
    <source>
        <dbReference type="ARBA" id="ARBA00004651"/>
    </source>
</evidence>
<keyword evidence="5" id="KW-0597">Phosphoprotein</keyword>
<organism evidence="15 16">
    <name type="scientific">Paenibacillus oceani</name>
    <dbReference type="NCBI Taxonomy" id="2772510"/>
    <lineage>
        <taxon>Bacteria</taxon>
        <taxon>Bacillati</taxon>
        <taxon>Bacillota</taxon>
        <taxon>Bacilli</taxon>
        <taxon>Bacillales</taxon>
        <taxon>Paenibacillaceae</taxon>
        <taxon>Paenibacillus</taxon>
    </lineage>
</organism>
<dbReference type="GO" id="GO:0004721">
    <property type="term" value="F:phosphoprotein phosphatase activity"/>
    <property type="evidence" value="ECO:0007669"/>
    <property type="project" value="TreeGrafter"/>
</dbReference>
<dbReference type="Proteomes" id="UP000639396">
    <property type="component" value="Unassembled WGS sequence"/>
</dbReference>
<dbReference type="GO" id="GO:0000155">
    <property type="term" value="F:phosphorelay sensor kinase activity"/>
    <property type="evidence" value="ECO:0007669"/>
    <property type="project" value="InterPro"/>
</dbReference>
<dbReference type="InterPro" id="IPR003661">
    <property type="entry name" value="HisK_dim/P_dom"/>
</dbReference>
<comment type="catalytic activity">
    <reaction evidence="1">
        <text>ATP + protein L-histidine = ADP + protein N-phospho-L-histidine.</text>
        <dbReference type="EC" id="2.7.13.3"/>
    </reaction>
</comment>
<name>A0A927CDG3_9BACL</name>
<dbReference type="InterPro" id="IPR003660">
    <property type="entry name" value="HAMP_dom"/>
</dbReference>
<keyword evidence="7" id="KW-0547">Nucleotide-binding</keyword>
<evidence type="ECO:0000313" key="15">
    <source>
        <dbReference type="EMBL" id="MBD2863921.1"/>
    </source>
</evidence>
<dbReference type="InterPro" id="IPR036097">
    <property type="entry name" value="HisK_dim/P_sf"/>
</dbReference>
<accession>A0A927CDG3</accession>
<protein>
    <recommendedName>
        <fullName evidence="3">histidine kinase</fullName>
        <ecNumber evidence="3">2.7.13.3</ecNumber>
    </recommendedName>
</protein>
<feature type="domain" description="HAMP" evidence="14">
    <location>
        <begin position="293"/>
        <end position="345"/>
    </location>
</feature>
<dbReference type="SUPFAM" id="SSF55874">
    <property type="entry name" value="ATPase domain of HSP90 chaperone/DNA topoisomerase II/histidine kinase"/>
    <property type="match status" value="1"/>
</dbReference>
<dbReference type="EC" id="2.7.13.3" evidence="3"/>
<dbReference type="SMART" id="SM00387">
    <property type="entry name" value="HATPase_c"/>
    <property type="match status" value="1"/>
</dbReference>
<keyword evidence="12" id="KW-1133">Transmembrane helix</keyword>
<proteinExistence type="predicted"/>
<keyword evidence="6" id="KW-0808">Transferase</keyword>
<feature type="domain" description="Histidine kinase" evidence="13">
    <location>
        <begin position="374"/>
        <end position="586"/>
    </location>
</feature>
<dbReference type="PRINTS" id="PR00344">
    <property type="entry name" value="BCTRLSENSOR"/>
</dbReference>
<dbReference type="Pfam" id="PF00672">
    <property type="entry name" value="HAMP"/>
    <property type="match status" value="1"/>
</dbReference>
<dbReference type="InterPro" id="IPR005467">
    <property type="entry name" value="His_kinase_dom"/>
</dbReference>
<feature type="transmembrane region" description="Helical" evidence="12">
    <location>
        <begin position="6"/>
        <end position="33"/>
    </location>
</feature>
<dbReference type="InterPro" id="IPR004358">
    <property type="entry name" value="Sig_transdc_His_kin-like_C"/>
</dbReference>
<dbReference type="Pfam" id="PF02518">
    <property type="entry name" value="HATPase_c"/>
    <property type="match status" value="1"/>
</dbReference>
<dbReference type="PANTHER" id="PTHR45453:SF3">
    <property type="entry name" value="HISTIDINE KINASE"/>
    <property type="match status" value="1"/>
</dbReference>
<dbReference type="SUPFAM" id="SSF158472">
    <property type="entry name" value="HAMP domain-like"/>
    <property type="match status" value="1"/>
</dbReference>
<dbReference type="InterPro" id="IPR036890">
    <property type="entry name" value="HATPase_C_sf"/>
</dbReference>
<evidence type="ECO:0000256" key="1">
    <source>
        <dbReference type="ARBA" id="ARBA00000085"/>
    </source>
</evidence>
<dbReference type="InterPro" id="IPR050351">
    <property type="entry name" value="BphY/WalK/GraS-like"/>
</dbReference>
<keyword evidence="11 12" id="KW-0472">Membrane</keyword>
<evidence type="ECO:0000313" key="16">
    <source>
        <dbReference type="Proteomes" id="UP000639396"/>
    </source>
</evidence>
<evidence type="ECO:0000256" key="11">
    <source>
        <dbReference type="ARBA" id="ARBA00023136"/>
    </source>
</evidence>
<dbReference type="SMART" id="SM00304">
    <property type="entry name" value="HAMP"/>
    <property type="match status" value="1"/>
</dbReference>
<comment type="caution">
    <text evidence="15">The sequence shown here is derived from an EMBL/GenBank/DDBJ whole genome shotgun (WGS) entry which is preliminary data.</text>
</comment>
<evidence type="ECO:0000256" key="9">
    <source>
        <dbReference type="ARBA" id="ARBA00022840"/>
    </source>
</evidence>
<gene>
    <name evidence="15" type="ORF">IDH45_18180</name>
</gene>
<dbReference type="CDD" id="cd06225">
    <property type="entry name" value="HAMP"/>
    <property type="match status" value="1"/>
</dbReference>
<dbReference type="InterPro" id="IPR003594">
    <property type="entry name" value="HATPase_dom"/>
</dbReference>
<dbReference type="Gene3D" id="1.10.287.130">
    <property type="match status" value="1"/>
</dbReference>
<keyword evidence="10" id="KW-0902">Two-component regulatory system</keyword>
<dbReference type="PANTHER" id="PTHR45453">
    <property type="entry name" value="PHOSPHATE REGULON SENSOR PROTEIN PHOR"/>
    <property type="match status" value="1"/>
</dbReference>
<sequence>MNRRGVAFKLFAITALFFFLFYAVVLIGQLFFFDKFYQYQKTAALEKKLQAFGQKYAQGRWDDDRISREMALFINQNKAQLAIVNPEGKIKYDNSFRVVIQDDSGRAVRISLSFLINSGLKELLQANLSIGDRIEVLGVYDNPDTKDFFFPAVIQKAGAKEIGSITSSGIAEPLERLGGVITDALLPHPNQWNLRQGLLFLALDEWFPLSPAKEAELQSGKRITEEWTETISGTRGLVSIQPVVAGGKVSELVFVVASLQQISEAYDALRLFYLYLAVGGIALIVLLSLLFSKLVTKPLLSLNKIALRMAKLDFSVKSQVKGSDEIGSLSDSLNSLSETLDNTLRELYEANERLKTDMEHKLRMEQMQKEFISNASHELKTPLSIVRGFVEGVKDGVSEGKRERYLEVILDETEKMENLVKDMLELTKLESQKTKPKKLRYSLSEQMEDIADKLSHHLSEKELQVVTVTSDEQPVHADPVKIEQVLFNLLMNAIRHASAGTEITVRIEKDGERIRLSIENEGEKLPEDQLDRVWERFYRVERSRNRKTGGTGLGLAIVKYILDMHDSRYGVMNTERGVSFYFDLEL</sequence>
<dbReference type="RefSeq" id="WP_190929550.1">
    <property type="nucleotide sequence ID" value="NZ_JACXJA010000024.1"/>
</dbReference>
<evidence type="ECO:0000259" key="13">
    <source>
        <dbReference type="PROSITE" id="PS50109"/>
    </source>
</evidence>
<evidence type="ECO:0000256" key="4">
    <source>
        <dbReference type="ARBA" id="ARBA00022475"/>
    </source>
</evidence>
<dbReference type="PROSITE" id="PS50885">
    <property type="entry name" value="HAMP"/>
    <property type="match status" value="1"/>
</dbReference>
<dbReference type="FunFam" id="1.10.287.130:FF:000001">
    <property type="entry name" value="Two-component sensor histidine kinase"/>
    <property type="match status" value="1"/>
</dbReference>
<reference evidence="15" key="1">
    <citation type="submission" date="2020-09" db="EMBL/GenBank/DDBJ databases">
        <title>A novel bacterium of genus Paenibacillus, isolated from South China Sea.</title>
        <authorList>
            <person name="Huang H."/>
            <person name="Mo K."/>
            <person name="Hu Y."/>
        </authorList>
    </citation>
    <scope>NUCLEOTIDE SEQUENCE</scope>
    <source>
        <strain evidence="15">IB182363</strain>
    </source>
</reference>
<evidence type="ECO:0000256" key="7">
    <source>
        <dbReference type="ARBA" id="ARBA00022741"/>
    </source>
</evidence>
<dbReference type="AlphaFoldDB" id="A0A927CDG3"/>
<dbReference type="CDD" id="cd00082">
    <property type="entry name" value="HisKA"/>
    <property type="match status" value="1"/>
</dbReference>
<keyword evidence="8" id="KW-0418">Kinase</keyword>
<dbReference type="EMBL" id="JACXJA010000024">
    <property type="protein sequence ID" value="MBD2863921.1"/>
    <property type="molecule type" value="Genomic_DNA"/>
</dbReference>
<evidence type="ECO:0000256" key="8">
    <source>
        <dbReference type="ARBA" id="ARBA00022777"/>
    </source>
</evidence>
<evidence type="ECO:0000256" key="5">
    <source>
        <dbReference type="ARBA" id="ARBA00022553"/>
    </source>
</evidence>
<evidence type="ECO:0000256" key="10">
    <source>
        <dbReference type="ARBA" id="ARBA00023012"/>
    </source>
</evidence>
<dbReference type="Pfam" id="PF00512">
    <property type="entry name" value="HisKA"/>
    <property type="match status" value="1"/>
</dbReference>
<comment type="subcellular location">
    <subcellularLocation>
        <location evidence="2">Cell membrane</location>
        <topology evidence="2">Multi-pass membrane protein</topology>
    </subcellularLocation>
</comment>
<keyword evidence="9" id="KW-0067">ATP-binding</keyword>
<dbReference type="PROSITE" id="PS50109">
    <property type="entry name" value="HIS_KIN"/>
    <property type="match status" value="1"/>
</dbReference>